<dbReference type="EMBL" id="JBHSDT010000008">
    <property type="protein sequence ID" value="MFC4403811.1"/>
    <property type="molecule type" value="Genomic_DNA"/>
</dbReference>
<sequence length="512" mass="55736">MDDYTRKKKSLDWIAFSLSGGLLVLFVIASFINVDLVGEWIGQAFSVTAKYFGAYWQVLLLIMFVIGILLAFSKYGKVRLGKMERPENGNFRWVAMILCTLLASGGVFWAAAGPMYHFITTPPLFPDIKAGTMSAAFPAMAQSYLHWGFTAWASLGTLTTIVLMYVHYHKGYPLKPRSLLYPMLGERVFNKSVLGSTADIVSILAAAAGTIGPIGFLGLQVGYGLNAVFGIPNTFFTQAVIIIFLAVIASISAATGVERGIQWLSRINVSLVVVLMVAMLILGPTLFIIDLFIGSEAFHLQNFLTMSLYRVDQAWLGSWTIFFWGWFIGYGPMMAMFISRISRGRTIRELIIAVSIIAPIVSNFWFTVVGGSGIFYEIENPGSVSTALNESGMPATVMAILNQIPLGTVLAIGFIIVSIIFVATTTDSMSYTVGVTLSGTDEPNRLNRVFWAIMFGVVAVSLLAIGEGTVSTLQNFIVVTAAPVSLLLLPSLWDAPKIAAKLAKEQNIGKKK</sequence>
<feature type="transmembrane region" description="Helical" evidence="8">
    <location>
        <begin position="144"/>
        <end position="168"/>
    </location>
</feature>
<feature type="transmembrane region" description="Helical" evidence="8">
    <location>
        <begin position="396"/>
        <end position="422"/>
    </location>
</feature>
<feature type="transmembrane region" description="Helical" evidence="8">
    <location>
        <begin position="200"/>
        <end position="223"/>
    </location>
</feature>
<evidence type="ECO:0000256" key="4">
    <source>
        <dbReference type="ARBA" id="ARBA00022475"/>
    </source>
</evidence>
<evidence type="ECO:0000256" key="2">
    <source>
        <dbReference type="ARBA" id="ARBA00005658"/>
    </source>
</evidence>
<feature type="transmembrane region" description="Helical" evidence="8">
    <location>
        <begin position="235"/>
        <end position="257"/>
    </location>
</feature>
<dbReference type="Proteomes" id="UP001595882">
    <property type="component" value="Unassembled WGS sequence"/>
</dbReference>
<feature type="transmembrane region" description="Helical" evidence="8">
    <location>
        <begin position="12"/>
        <end position="34"/>
    </location>
</feature>
<evidence type="ECO:0000256" key="5">
    <source>
        <dbReference type="ARBA" id="ARBA00022692"/>
    </source>
</evidence>
<keyword evidence="5 8" id="KW-0812">Transmembrane</keyword>
<comment type="similarity">
    <text evidence="2">Belongs to the BCCT transporter (TC 2.A.15) family.</text>
</comment>
<keyword evidence="7 8" id="KW-0472">Membrane</keyword>
<feature type="transmembrane region" description="Helical" evidence="8">
    <location>
        <begin position="350"/>
        <end position="376"/>
    </location>
</feature>
<evidence type="ECO:0000256" key="1">
    <source>
        <dbReference type="ARBA" id="ARBA00004651"/>
    </source>
</evidence>
<evidence type="ECO:0000256" key="3">
    <source>
        <dbReference type="ARBA" id="ARBA00022448"/>
    </source>
</evidence>
<feature type="transmembrane region" description="Helical" evidence="8">
    <location>
        <begin position="54"/>
        <end position="72"/>
    </location>
</feature>
<keyword evidence="10" id="KW-1185">Reference proteome</keyword>
<feature type="transmembrane region" description="Helical" evidence="8">
    <location>
        <begin position="472"/>
        <end position="493"/>
    </location>
</feature>
<feature type="transmembrane region" description="Helical" evidence="8">
    <location>
        <begin position="93"/>
        <end position="112"/>
    </location>
</feature>
<reference evidence="10" key="1">
    <citation type="journal article" date="2019" name="Int. J. Syst. Evol. Microbiol.">
        <title>The Global Catalogue of Microorganisms (GCM) 10K type strain sequencing project: providing services to taxonomists for standard genome sequencing and annotation.</title>
        <authorList>
            <consortium name="The Broad Institute Genomics Platform"/>
            <consortium name="The Broad Institute Genome Sequencing Center for Infectious Disease"/>
            <person name="Wu L."/>
            <person name="Ma J."/>
        </authorList>
    </citation>
    <scope>NUCLEOTIDE SEQUENCE [LARGE SCALE GENOMIC DNA]</scope>
    <source>
        <strain evidence="10">CCUG 37865</strain>
    </source>
</reference>
<accession>A0ABV8X081</accession>
<keyword evidence="6 8" id="KW-1133">Transmembrane helix</keyword>
<dbReference type="PANTHER" id="PTHR30047">
    <property type="entry name" value="HIGH-AFFINITY CHOLINE TRANSPORT PROTEIN-RELATED"/>
    <property type="match status" value="1"/>
</dbReference>
<proteinExistence type="inferred from homology"/>
<feature type="transmembrane region" description="Helical" evidence="8">
    <location>
        <begin position="269"/>
        <end position="294"/>
    </location>
</feature>
<dbReference type="Pfam" id="PF02028">
    <property type="entry name" value="BCCT"/>
    <property type="match status" value="1"/>
</dbReference>
<comment type="subcellular location">
    <subcellularLocation>
        <location evidence="1">Cell membrane</location>
        <topology evidence="1">Multi-pass membrane protein</topology>
    </subcellularLocation>
</comment>
<dbReference type="InterPro" id="IPR000060">
    <property type="entry name" value="BCCT_transptr"/>
</dbReference>
<feature type="transmembrane region" description="Helical" evidence="8">
    <location>
        <begin position="314"/>
        <end position="338"/>
    </location>
</feature>
<keyword evidence="3" id="KW-0813">Transport</keyword>
<evidence type="ECO:0000256" key="7">
    <source>
        <dbReference type="ARBA" id="ARBA00023136"/>
    </source>
</evidence>
<organism evidence="9 10">
    <name type="scientific">Gracilibacillus xinjiangensis</name>
    <dbReference type="NCBI Taxonomy" id="1193282"/>
    <lineage>
        <taxon>Bacteria</taxon>
        <taxon>Bacillati</taxon>
        <taxon>Bacillota</taxon>
        <taxon>Bacilli</taxon>
        <taxon>Bacillales</taxon>
        <taxon>Bacillaceae</taxon>
        <taxon>Gracilibacillus</taxon>
    </lineage>
</organism>
<evidence type="ECO:0000256" key="8">
    <source>
        <dbReference type="SAM" id="Phobius"/>
    </source>
</evidence>
<evidence type="ECO:0000313" key="10">
    <source>
        <dbReference type="Proteomes" id="UP001595882"/>
    </source>
</evidence>
<comment type="caution">
    <text evidence="9">The sequence shown here is derived from an EMBL/GenBank/DDBJ whole genome shotgun (WGS) entry which is preliminary data.</text>
</comment>
<feature type="transmembrane region" description="Helical" evidence="8">
    <location>
        <begin position="449"/>
        <end position="466"/>
    </location>
</feature>
<name>A0ABV8X081_9BACI</name>
<evidence type="ECO:0000313" key="9">
    <source>
        <dbReference type="EMBL" id="MFC4403811.1"/>
    </source>
</evidence>
<gene>
    <name evidence="9" type="ORF">ACFOY7_12085</name>
</gene>
<dbReference type="PANTHER" id="PTHR30047:SF7">
    <property type="entry name" value="HIGH-AFFINITY CHOLINE TRANSPORT PROTEIN"/>
    <property type="match status" value="1"/>
</dbReference>
<protein>
    <submittedName>
        <fullName evidence="9">BCCT family transporter</fullName>
    </submittedName>
</protein>
<dbReference type="RefSeq" id="WP_390252343.1">
    <property type="nucleotide sequence ID" value="NZ_JBHSDT010000008.1"/>
</dbReference>
<keyword evidence="4" id="KW-1003">Cell membrane</keyword>
<evidence type="ECO:0000256" key="6">
    <source>
        <dbReference type="ARBA" id="ARBA00022989"/>
    </source>
</evidence>